<organism evidence="1 2">
    <name type="scientific">Salinithrix halophila</name>
    <dbReference type="NCBI Taxonomy" id="1485204"/>
    <lineage>
        <taxon>Bacteria</taxon>
        <taxon>Bacillati</taxon>
        <taxon>Bacillota</taxon>
        <taxon>Bacilli</taxon>
        <taxon>Bacillales</taxon>
        <taxon>Thermoactinomycetaceae</taxon>
        <taxon>Salinithrix</taxon>
    </lineage>
</organism>
<dbReference type="Pfam" id="PF19741">
    <property type="entry name" value="DUF6230"/>
    <property type="match status" value="1"/>
</dbReference>
<dbReference type="Proteomes" id="UP001595843">
    <property type="component" value="Unassembled WGS sequence"/>
</dbReference>
<dbReference type="EMBL" id="JBHSAP010000015">
    <property type="protein sequence ID" value="MFC4077649.1"/>
    <property type="molecule type" value="Genomic_DNA"/>
</dbReference>
<accession>A0ABV8JJV9</accession>
<reference evidence="2" key="1">
    <citation type="journal article" date="2019" name="Int. J. Syst. Evol. Microbiol.">
        <title>The Global Catalogue of Microorganisms (GCM) 10K type strain sequencing project: providing services to taxonomists for standard genome sequencing and annotation.</title>
        <authorList>
            <consortium name="The Broad Institute Genomics Platform"/>
            <consortium name="The Broad Institute Genome Sequencing Center for Infectious Disease"/>
            <person name="Wu L."/>
            <person name="Ma J."/>
        </authorList>
    </citation>
    <scope>NUCLEOTIDE SEQUENCE [LARGE SCALE GENOMIC DNA]</scope>
    <source>
        <strain evidence="2">IBRC-M 10813</strain>
    </source>
</reference>
<evidence type="ECO:0000313" key="2">
    <source>
        <dbReference type="Proteomes" id="UP001595843"/>
    </source>
</evidence>
<sequence length="183" mass="20180">MTLLTYRRKWFWTCLTISLTVLSLIVSGLFAGGVAAAVPIAGIGGFSIEADRIVITDFKLLPKVGPTSEKKAVPQVATQMDAKIRGLRLYKDLHMPGQGKVRILVTASGEVISKGMVLDMSKLTGDHDFKKLTIKEKTSNDFRQKFGMDAPDLVLTNPKMRGHYLFNNSISLPGMKLELKKLD</sequence>
<evidence type="ECO:0000313" key="1">
    <source>
        <dbReference type="EMBL" id="MFC4077649.1"/>
    </source>
</evidence>
<proteinExistence type="predicted"/>
<gene>
    <name evidence="1" type="ORF">ACFOUO_12655</name>
</gene>
<dbReference type="InterPro" id="IPR046198">
    <property type="entry name" value="DUF6230"/>
</dbReference>
<comment type="caution">
    <text evidence="1">The sequence shown here is derived from an EMBL/GenBank/DDBJ whole genome shotgun (WGS) entry which is preliminary data.</text>
</comment>
<name>A0ABV8JJV9_9BACL</name>
<protein>
    <submittedName>
        <fullName evidence="1">DUF6230 family protein</fullName>
    </submittedName>
</protein>
<keyword evidence="2" id="KW-1185">Reference proteome</keyword>